<reference evidence="1" key="1">
    <citation type="journal article" date="2020" name="Stud. Mycol.">
        <title>101 Dothideomycetes genomes: a test case for predicting lifestyles and emergence of pathogens.</title>
        <authorList>
            <person name="Haridas S."/>
            <person name="Albert R."/>
            <person name="Binder M."/>
            <person name="Bloem J."/>
            <person name="Labutti K."/>
            <person name="Salamov A."/>
            <person name="Andreopoulos B."/>
            <person name="Baker S."/>
            <person name="Barry K."/>
            <person name="Bills G."/>
            <person name="Bluhm B."/>
            <person name="Cannon C."/>
            <person name="Castanera R."/>
            <person name="Culley D."/>
            <person name="Daum C."/>
            <person name="Ezra D."/>
            <person name="Gonzalez J."/>
            <person name="Henrissat B."/>
            <person name="Kuo A."/>
            <person name="Liang C."/>
            <person name="Lipzen A."/>
            <person name="Lutzoni F."/>
            <person name="Magnuson J."/>
            <person name="Mondo S."/>
            <person name="Nolan M."/>
            <person name="Ohm R."/>
            <person name="Pangilinan J."/>
            <person name="Park H.-J."/>
            <person name="Ramirez L."/>
            <person name="Alfaro M."/>
            <person name="Sun H."/>
            <person name="Tritt A."/>
            <person name="Yoshinaga Y."/>
            <person name="Zwiers L.-H."/>
            <person name="Turgeon B."/>
            <person name="Goodwin S."/>
            <person name="Spatafora J."/>
            <person name="Crous P."/>
            <person name="Grigoriev I."/>
        </authorList>
    </citation>
    <scope>NUCLEOTIDE SEQUENCE</scope>
    <source>
        <strain evidence="1">CBS 269.34</strain>
    </source>
</reference>
<accession>A0A6A6QF65</accession>
<evidence type="ECO:0000313" key="1">
    <source>
        <dbReference type="EMBL" id="KAF2490664.1"/>
    </source>
</evidence>
<evidence type="ECO:0000313" key="2">
    <source>
        <dbReference type="Proteomes" id="UP000799750"/>
    </source>
</evidence>
<dbReference type="OrthoDB" id="10372293at2759"/>
<keyword evidence="2" id="KW-1185">Reference proteome</keyword>
<dbReference type="EMBL" id="MU004197">
    <property type="protein sequence ID" value="KAF2490664.1"/>
    <property type="molecule type" value="Genomic_DNA"/>
</dbReference>
<sequence>MEKDPGSEHGYPDAICLFVRTMLEHLSLAKHVKNVQLFLPGKGDYSWEPLGETVVQPIFQKAHELKVPSGSKLWKEVNSKARSSFPTLLLLLLPNIETLNIILADGYFPEVMDMLPTDFFSNRHGTNNFAKVHKLSIDLGPHHAEGYFGSIGVPEWLQTPVLSELEVSHSGYGLACSSWPKSPLSNLTSIKILKGAIWNSAVKQLLGWATRLKTFSYTFEERHLIGNDEYDEDWASPFDVIKPLRALSSSTLESLTIYTTELLGPNGPELAWVPDDWHCDLIAFERLTFLHTDCLFLFGSTAAQDLSLTLPPSLSTLHLNKHWTGDPDFLEAPVECIETAYPDLQINIADVRLTHTFSE</sequence>
<gene>
    <name evidence="1" type="ORF">BU16DRAFT_159986</name>
</gene>
<organism evidence="1 2">
    <name type="scientific">Lophium mytilinum</name>
    <dbReference type="NCBI Taxonomy" id="390894"/>
    <lineage>
        <taxon>Eukaryota</taxon>
        <taxon>Fungi</taxon>
        <taxon>Dikarya</taxon>
        <taxon>Ascomycota</taxon>
        <taxon>Pezizomycotina</taxon>
        <taxon>Dothideomycetes</taxon>
        <taxon>Pleosporomycetidae</taxon>
        <taxon>Mytilinidiales</taxon>
        <taxon>Mytilinidiaceae</taxon>
        <taxon>Lophium</taxon>
    </lineage>
</organism>
<evidence type="ECO:0008006" key="3">
    <source>
        <dbReference type="Google" id="ProtNLM"/>
    </source>
</evidence>
<proteinExistence type="predicted"/>
<dbReference type="AlphaFoldDB" id="A0A6A6QF65"/>
<name>A0A6A6QF65_9PEZI</name>
<dbReference type="Proteomes" id="UP000799750">
    <property type="component" value="Unassembled WGS sequence"/>
</dbReference>
<protein>
    <recommendedName>
        <fullName evidence="3">F-box domain-containing protein</fullName>
    </recommendedName>
</protein>